<dbReference type="EC" id="5.3.1.17" evidence="6"/>
<comment type="function">
    <text evidence="6">Catalyzes the isomerization of 5-dehydro-4-deoxy-D-glucuronate to 3-deoxy-D-glycero-2,5-hexodiulosonate.</text>
</comment>
<dbReference type="HAMAP" id="MF_00687">
    <property type="entry name" value="KduI"/>
    <property type="match status" value="1"/>
</dbReference>
<comment type="similarity">
    <text evidence="2 6">Belongs to the KduI family.</text>
</comment>
<organism evidence="7 8">
    <name type="scientific">Rossellomorea pakistanensis</name>
    <dbReference type="NCBI Taxonomy" id="992288"/>
    <lineage>
        <taxon>Bacteria</taxon>
        <taxon>Bacillati</taxon>
        <taxon>Bacillota</taxon>
        <taxon>Bacilli</taxon>
        <taxon>Bacillales</taxon>
        <taxon>Bacillaceae</taxon>
        <taxon>Rossellomorea</taxon>
    </lineage>
</organism>
<dbReference type="InterPro" id="IPR014710">
    <property type="entry name" value="RmlC-like_jellyroll"/>
</dbReference>
<feature type="binding site" evidence="6">
    <location>
        <position position="196"/>
    </location>
    <ligand>
        <name>Zn(2+)</name>
        <dbReference type="ChEBI" id="CHEBI:29105"/>
    </ligand>
</feature>
<reference evidence="7 8" key="1">
    <citation type="submission" date="2021-01" db="EMBL/GenBank/DDBJ databases">
        <title>Genomic Encyclopedia of Type Strains, Phase IV (KMG-IV): sequencing the most valuable type-strain genomes for metagenomic binning, comparative biology and taxonomic classification.</title>
        <authorList>
            <person name="Goeker M."/>
        </authorList>
    </citation>
    <scope>NUCLEOTIDE SEQUENCE [LARGE SCALE GENOMIC DNA]</scope>
    <source>
        <strain evidence="7 8">DSM 24834</strain>
    </source>
</reference>
<evidence type="ECO:0000256" key="4">
    <source>
        <dbReference type="ARBA" id="ARBA00022833"/>
    </source>
</evidence>
<evidence type="ECO:0000256" key="3">
    <source>
        <dbReference type="ARBA" id="ARBA00022723"/>
    </source>
</evidence>
<dbReference type="PIRSF" id="PIRSF006625">
    <property type="entry name" value="KduI"/>
    <property type="match status" value="1"/>
</dbReference>
<sequence length="276" mass="32084">MDIRHATNPTDFKHYTTERIRNEYLIDSLFEPGEIHMVYSHYDRVVTGGAVPINDGLTLEDKNTLKTNYFLERREIGIINIGSKGKVLVDGQEYKLNKRDCLYVGLGKEEVVLYSEDQSNPARFYFVSTLAHKEYPTKILPIEEAEPNHLGSESESNKRIIYKYIHENGIQSCQLMMGMTMFEPNNIWNTMPAHLHDRRMEVYLYFDMDEDARVFHFMGEPQETRHIVMKNEQAVLSPPWSIHSGAGTNSYTFIWAMSGENYTFTDMDGVKMDDLR</sequence>
<evidence type="ECO:0000256" key="1">
    <source>
        <dbReference type="ARBA" id="ARBA00000552"/>
    </source>
</evidence>
<evidence type="ECO:0000313" key="7">
    <source>
        <dbReference type="EMBL" id="MBM7585528.1"/>
    </source>
</evidence>
<feature type="binding site" evidence="6">
    <location>
        <position position="201"/>
    </location>
    <ligand>
        <name>Zn(2+)</name>
        <dbReference type="ChEBI" id="CHEBI:29105"/>
    </ligand>
</feature>
<dbReference type="InterPro" id="IPR027449">
    <property type="entry name" value="KduI_N"/>
</dbReference>
<dbReference type="Proteomes" id="UP001646157">
    <property type="component" value="Unassembled WGS sequence"/>
</dbReference>
<evidence type="ECO:0000313" key="8">
    <source>
        <dbReference type="Proteomes" id="UP001646157"/>
    </source>
</evidence>
<name>A0ABS2NCE5_9BACI</name>
<evidence type="ECO:0000256" key="6">
    <source>
        <dbReference type="HAMAP-Rule" id="MF_00687"/>
    </source>
</evidence>
<feature type="binding site" evidence="6">
    <location>
        <position position="243"/>
    </location>
    <ligand>
        <name>Zn(2+)</name>
        <dbReference type="ChEBI" id="CHEBI:29105"/>
    </ligand>
</feature>
<comment type="caution">
    <text evidence="7">The sequence shown here is derived from an EMBL/GenBank/DDBJ whole genome shotgun (WGS) entry which is preliminary data.</text>
</comment>
<evidence type="ECO:0000256" key="2">
    <source>
        <dbReference type="ARBA" id="ARBA00008086"/>
    </source>
</evidence>
<evidence type="ECO:0000256" key="5">
    <source>
        <dbReference type="ARBA" id="ARBA00023235"/>
    </source>
</evidence>
<dbReference type="EMBL" id="JAFBDZ010000002">
    <property type="protein sequence ID" value="MBM7585528.1"/>
    <property type="molecule type" value="Genomic_DNA"/>
</dbReference>
<dbReference type="InterPro" id="IPR007045">
    <property type="entry name" value="KduI"/>
</dbReference>
<feature type="binding site" evidence="6">
    <location>
        <position position="194"/>
    </location>
    <ligand>
        <name>Zn(2+)</name>
        <dbReference type="ChEBI" id="CHEBI:29105"/>
    </ligand>
</feature>
<gene>
    <name evidence="6" type="primary">kduI</name>
    <name evidence="7" type="ORF">JOC86_002070</name>
</gene>
<keyword evidence="4 6" id="KW-0862">Zinc</keyword>
<dbReference type="Pfam" id="PF04962">
    <property type="entry name" value="KduI"/>
    <property type="match status" value="1"/>
</dbReference>
<keyword evidence="8" id="KW-1185">Reference proteome</keyword>
<keyword evidence="5 6" id="KW-0413">Isomerase</keyword>
<comment type="pathway">
    <text evidence="6">Glycan metabolism; pectin degradation; 2-dehydro-3-deoxy-D-gluconate from pectin: step 4/5.</text>
</comment>
<accession>A0ABS2NCE5</accession>
<keyword evidence="3 6" id="KW-0479">Metal-binding</keyword>
<proteinExistence type="inferred from homology"/>
<protein>
    <recommendedName>
        <fullName evidence="6">4-deoxy-L-threo-5-hexosulose-uronate ketol-isomerase</fullName>
        <ecNumber evidence="6">5.3.1.17</ecNumber>
    </recommendedName>
    <alternativeName>
        <fullName evidence="6">5-keto-4-deoxyuronate isomerase</fullName>
    </alternativeName>
    <alternativeName>
        <fullName evidence="6">DKI isomerase</fullName>
    </alternativeName>
</protein>
<dbReference type="InterPro" id="IPR011051">
    <property type="entry name" value="RmlC_Cupin_sf"/>
</dbReference>
<dbReference type="PANTHER" id="PTHR38461">
    <property type="entry name" value="4-DEOXY-L-THREO-5-HEXOSULOSE-URONATE KETOL-ISOMERASE"/>
    <property type="match status" value="1"/>
</dbReference>
<comment type="catalytic activity">
    <reaction evidence="1 6">
        <text>5-dehydro-4-deoxy-D-glucuronate = 3-deoxy-D-glycero-2,5-hexodiulosonate</text>
        <dbReference type="Rhea" id="RHEA:23896"/>
        <dbReference type="ChEBI" id="CHEBI:17117"/>
        <dbReference type="ChEBI" id="CHEBI:29071"/>
        <dbReference type="EC" id="5.3.1.17"/>
    </reaction>
</comment>
<dbReference type="Gene3D" id="2.60.120.520">
    <property type="entry name" value="pectin degrading enzyme 5-keto 4- deoxyuronate isomerase, domain 1"/>
    <property type="match status" value="1"/>
</dbReference>
<dbReference type="RefSeq" id="WP_205171664.1">
    <property type="nucleotide sequence ID" value="NZ_JAFBDZ010000002.1"/>
</dbReference>
<comment type="cofactor">
    <cofactor evidence="6">
        <name>Zn(2+)</name>
        <dbReference type="ChEBI" id="CHEBI:29105"/>
    </cofactor>
    <text evidence="6">Binds 1 zinc ion per subunit.</text>
</comment>
<dbReference type="CDD" id="cd20491">
    <property type="entry name" value="cupin_KduI_C"/>
    <property type="match status" value="1"/>
</dbReference>
<dbReference type="CDD" id="cd20294">
    <property type="entry name" value="cupin_KduI_N"/>
    <property type="match status" value="1"/>
</dbReference>
<dbReference type="GO" id="GO:0008697">
    <property type="term" value="F:4-deoxy-L-threo-5-hexosulose-uronate ketol-isomerase activity"/>
    <property type="evidence" value="ECO:0007669"/>
    <property type="project" value="UniProtKB-EC"/>
</dbReference>
<dbReference type="NCBIfam" id="NF002091">
    <property type="entry name" value="PRK00924.1"/>
    <property type="match status" value="1"/>
</dbReference>
<dbReference type="InterPro" id="IPR021120">
    <property type="entry name" value="KduI/IolB_isomerase"/>
</dbReference>
<dbReference type="SUPFAM" id="SSF51182">
    <property type="entry name" value="RmlC-like cupins"/>
    <property type="match status" value="1"/>
</dbReference>
<dbReference type="Gene3D" id="2.60.120.10">
    <property type="entry name" value="Jelly Rolls"/>
    <property type="match status" value="1"/>
</dbReference>
<dbReference type="PANTHER" id="PTHR38461:SF1">
    <property type="entry name" value="4-DEOXY-L-THREO-5-HEXOSULOSE-URONATE KETOL-ISOMERASE"/>
    <property type="match status" value="1"/>
</dbReference>